<reference evidence="2 3" key="1">
    <citation type="submission" date="2019-05" db="EMBL/GenBank/DDBJ databases">
        <title>Verrucobacter flavum gen. nov., sp. nov. a new member of the family Verrucomicrobiaceae.</title>
        <authorList>
            <person name="Szuroczki S."/>
            <person name="Abbaszade G."/>
            <person name="Szabo A."/>
            <person name="Felfoldi T."/>
            <person name="Schumann P."/>
            <person name="Boka K."/>
            <person name="Keki Z."/>
            <person name="Toumi M."/>
            <person name="Toth E."/>
        </authorList>
    </citation>
    <scope>NUCLEOTIDE SEQUENCE [LARGE SCALE GENOMIC DNA]</scope>
    <source>
        <strain evidence="2 3">MG-N-17</strain>
    </source>
</reference>
<dbReference type="SUPFAM" id="SSF47413">
    <property type="entry name" value="lambda repressor-like DNA-binding domains"/>
    <property type="match status" value="1"/>
</dbReference>
<accession>A0A5R8KHE3</accession>
<evidence type="ECO:0000313" key="2">
    <source>
        <dbReference type="EMBL" id="TLD71660.1"/>
    </source>
</evidence>
<dbReference type="Gene3D" id="1.10.260.40">
    <property type="entry name" value="lambda repressor-like DNA-binding domains"/>
    <property type="match status" value="1"/>
</dbReference>
<keyword evidence="3" id="KW-1185">Reference proteome</keyword>
<dbReference type="CDD" id="cd00093">
    <property type="entry name" value="HTH_XRE"/>
    <property type="match status" value="1"/>
</dbReference>
<sequence length="92" mass="10183">MTAAQNIIGPKIKAIRRDKGLTQSDLAARCQLLGWDIGENGITKIETQIRCVVDAELLCLAQALHVFPQELLPDPSVMKKTLKQHYAKRDGS</sequence>
<dbReference type="RefSeq" id="WP_138085255.1">
    <property type="nucleotide sequence ID" value="NZ_VAUV01000004.1"/>
</dbReference>
<dbReference type="EMBL" id="VAUV01000004">
    <property type="protein sequence ID" value="TLD71660.1"/>
    <property type="molecule type" value="Genomic_DNA"/>
</dbReference>
<protein>
    <submittedName>
        <fullName evidence="2">Helix-turn-helix transcriptional regulator</fullName>
    </submittedName>
</protein>
<organism evidence="2 3">
    <name type="scientific">Phragmitibacter flavus</name>
    <dbReference type="NCBI Taxonomy" id="2576071"/>
    <lineage>
        <taxon>Bacteria</taxon>
        <taxon>Pseudomonadati</taxon>
        <taxon>Verrucomicrobiota</taxon>
        <taxon>Verrucomicrobiia</taxon>
        <taxon>Verrucomicrobiales</taxon>
        <taxon>Verrucomicrobiaceae</taxon>
        <taxon>Phragmitibacter</taxon>
    </lineage>
</organism>
<dbReference type="Proteomes" id="UP000306196">
    <property type="component" value="Unassembled WGS sequence"/>
</dbReference>
<name>A0A5R8KHE3_9BACT</name>
<dbReference type="OrthoDB" id="21915at2"/>
<dbReference type="InterPro" id="IPR001387">
    <property type="entry name" value="Cro/C1-type_HTH"/>
</dbReference>
<evidence type="ECO:0000259" key="1">
    <source>
        <dbReference type="PROSITE" id="PS50943"/>
    </source>
</evidence>
<comment type="caution">
    <text evidence="2">The sequence shown here is derived from an EMBL/GenBank/DDBJ whole genome shotgun (WGS) entry which is preliminary data.</text>
</comment>
<feature type="domain" description="HTH cro/C1-type" evidence="1">
    <location>
        <begin position="12"/>
        <end position="72"/>
    </location>
</feature>
<gene>
    <name evidence="2" type="ORF">FEM03_05850</name>
</gene>
<proteinExistence type="predicted"/>
<evidence type="ECO:0000313" key="3">
    <source>
        <dbReference type="Proteomes" id="UP000306196"/>
    </source>
</evidence>
<dbReference type="AlphaFoldDB" id="A0A5R8KHE3"/>
<dbReference type="GO" id="GO:0003677">
    <property type="term" value="F:DNA binding"/>
    <property type="evidence" value="ECO:0007669"/>
    <property type="project" value="InterPro"/>
</dbReference>
<dbReference type="InterPro" id="IPR010982">
    <property type="entry name" value="Lambda_DNA-bd_dom_sf"/>
</dbReference>
<dbReference type="PROSITE" id="PS50943">
    <property type="entry name" value="HTH_CROC1"/>
    <property type="match status" value="1"/>
</dbReference>